<keyword evidence="9" id="KW-1185">Reference proteome</keyword>
<dbReference type="PANTHER" id="PTHR14905">
    <property type="entry name" value="NG37"/>
    <property type="match status" value="1"/>
</dbReference>
<evidence type="ECO:0000256" key="2">
    <source>
        <dbReference type="ARBA" id="ARBA00022525"/>
    </source>
</evidence>
<dbReference type="InterPro" id="IPR052577">
    <property type="entry name" value="VWA7"/>
</dbReference>
<dbReference type="InterPro" id="IPR036465">
    <property type="entry name" value="vWFA_dom_sf"/>
</dbReference>
<feature type="signal peptide" evidence="5">
    <location>
        <begin position="1"/>
        <end position="20"/>
    </location>
</feature>
<dbReference type="AlphaFoldDB" id="A0A7J7KR06"/>
<dbReference type="Pfam" id="PF25106">
    <property type="entry name" value="VWA_4"/>
    <property type="match status" value="1"/>
</dbReference>
<evidence type="ECO:0000256" key="4">
    <source>
        <dbReference type="ARBA" id="ARBA00023180"/>
    </source>
</evidence>
<dbReference type="OrthoDB" id="6132511at2759"/>
<comment type="subcellular location">
    <subcellularLocation>
        <location evidence="1">Secreted</location>
    </subcellularLocation>
</comment>
<name>A0A7J7KR06_BUGNE</name>
<protein>
    <submittedName>
        <fullName evidence="8">VWA7</fullName>
    </submittedName>
</protein>
<proteinExistence type="predicted"/>
<dbReference type="GO" id="GO:0005576">
    <property type="term" value="C:extracellular region"/>
    <property type="evidence" value="ECO:0007669"/>
    <property type="project" value="UniProtKB-SubCell"/>
</dbReference>
<dbReference type="InterPro" id="IPR056475">
    <property type="entry name" value="GBD_Hemicentin/VWA7"/>
</dbReference>
<dbReference type="Pfam" id="PF23560">
    <property type="entry name" value="GBD_Hemicentin"/>
    <property type="match status" value="1"/>
</dbReference>
<evidence type="ECO:0000259" key="6">
    <source>
        <dbReference type="Pfam" id="PF23560"/>
    </source>
</evidence>
<evidence type="ECO:0000313" key="8">
    <source>
        <dbReference type="EMBL" id="KAF6040597.1"/>
    </source>
</evidence>
<dbReference type="SUPFAM" id="SSF53300">
    <property type="entry name" value="vWA-like"/>
    <property type="match status" value="1"/>
</dbReference>
<evidence type="ECO:0000256" key="5">
    <source>
        <dbReference type="SAM" id="SignalP"/>
    </source>
</evidence>
<feature type="chain" id="PRO_5029520115" evidence="5">
    <location>
        <begin position="21"/>
        <end position="458"/>
    </location>
</feature>
<evidence type="ECO:0000259" key="7">
    <source>
        <dbReference type="Pfam" id="PF25106"/>
    </source>
</evidence>
<reference evidence="8" key="1">
    <citation type="submission" date="2020-06" db="EMBL/GenBank/DDBJ databases">
        <title>Draft genome of Bugula neritina, a colonial animal packing powerful symbionts and potential medicines.</title>
        <authorList>
            <person name="Rayko M."/>
        </authorList>
    </citation>
    <scope>NUCLEOTIDE SEQUENCE [LARGE SCALE GENOMIC DNA]</scope>
    <source>
        <strain evidence="8">Kwan_BN1</strain>
    </source>
</reference>
<evidence type="ECO:0000256" key="3">
    <source>
        <dbReference type="ARBA" id="ARBA00022729"/>
    </source>
</evidence>
<evidence type="ECO:0000313" key="9">
    <source>
        <dbReference type="Proteomes" id="UP000593567"/>
    </source>
</evidence>
<sequence>MGLAVFGAIILVFLPAPVRCGVSLGFIIDDTGSMSDDISGVRIKSLELFDAAVVGTTYDHYVISLFNDPTTGPVFETQDANDAREFLLNNITVNGGGDCPELAATGIIAAIEASKPNSHLYFFSDASAKDGPTRGPTAKRLALSTGCRVTPILTGTCGTTRKKRAVGQLARSGQSAGWRVRRATSDADHACVTGDIYDKLACVTGGEVYRVSKSEVAAIVDIIIEKAAANITDDGDRDLILESIYNPVAKETNLHSFCVDPSVHDVVVSLIGPSAVLSLYDSTGSPLPSSAYVDIVNIGSVKVKKIVSPTAGTYSVSLSSSADHTLKISARSTLGIVPSFLQGGLIEKTPSTEAKAIVYVEVSESSAAAVFNTLDMEGLDGTVFDTISLERVNSTHLVSSSAVPVPDDCFYIKVSNDGTSEGCSFTRSSPTAICPTNNPVPTTTTPSPTTTDDWSWLY</sequence>
<dbReference type="Proteomes" id="UP000593567">
    <property type="component" value="Unassembled WGS sequence"/>
</dbReference>
<dbReference type="InterPro" id="IPR056861">
    <property type="entry name" value="HMCN1-like_VWA"/>
</dbReference>
<gene>
    <name evidence="8" type="ORF">EB796_001093</name>
</gene>
<comment type="caution">
    <text evidence="8">The sequence shown here is derived from an EMBL/GenBank/DDBJ whole genome shotgun (WGS) entry which is preliminary data.</text>
</comment>
<feature type="domain" description="Hemicentin/VWA7 galactose-binding" evidence="6">
    <location>
        <begin position="251"/>
        <end position="333"/>
    </location>
</feature>
<dbReference type="EMBL" id="VXIV02000123">
    <property type="protein sequence ID" value="KAF6040597.1"/>
    <property type="molecule type" value="Genomic_DNA"/>
</dbReference>
<feature type="domain" description="Hemicentin-1-like von Willebrand factor A" evidence="7">
    <location>
        <begin position="23"/>
        <end position="213"/>
    </location>
</feature>
<keyword evidence="4" id="KW-0325">Glycoprotein</keyword>
<accession>A0A7J7KR06</accession>
<dbReference type="PANTHER" id="PTHR14905:SF7">
    <property type="entry name" value="VON WILLEBRAND FACTOR A DOMAIN-CONTAINING PROTEIN 7"/>
    <property type="match status" value="1"/>
</dbReference>
<keyword evidence="3 5" id="KW-0732">Signal</keyword>
<keyword evidence="2" id="KW-0964">Secreted</keyword>
<dbReference type="Gene3D" id="3.40.50.410">
    <property type="entry name" value="von Willebrand factor, type A domain"/>
    <property type="match status" value="1"/>
</dbReference>
<evidence type="ECO:0000256" key="1">
    <source>
        <dbReference type="ARBA" id="ARBA00004613"/>
    </source>
</evidence>
<organism evidence="8 9">
    <name type="scientific">Bugula neritina</name>
    <name type="common">Brown bryozoan</name>
    <name type="synonym">Sertularia neritina</name>
    <dbReference type="NCBI Taxonomy" id="10212"/>
    <lineage>
        <taxon>Eukaryota</taxon>
        <taxon>Metazoa</taxon>
        <taxon>Spiralia</taxon>
        <taxon>Lophotrochozoa</taxon>
        <taxon>Bryozoa</taxon>
        <taxon>Gymnolaemata</taxon>
        <taxon>Cheilostomatida</taxon>
        <taxon>Flustrina</taxon>
        <taxon>Buguloidea</taxon>
        <taxon>Bugulidae</taxon>
        <taxon>Bugula</taxon>
    </lineage>
</organism>